<proteinExistence type="predicted"/>
<keyword evidence="2" id="KW-0812">Transmembrane</keyword>
<evidence type="ECO:0000313" key="5">
    <source>
        <dbReference type="Proteomes" id="UP000245697"/>
    </source>
</evidence>
<evidence type="ECO:0000256" key="2">
    <source>
        <dbReference type="SAM" id="Phobius"/>
    </source>
</evidence>
<keyword evidence="5" id="KW-1185">Reference proteome</keyword>
<dbReference type="EMBL" id="QGGR01000008">
    <property type="protein sequence ID" value="PWK47114.1"/>
    <property type="molecule type" value="Genomic_DNA"/>
</dbReference>
<reference evidence="4 5" key="1">
    <citation type="submission" date="2018-05" db="EMBL/GenBank/DDBJ databases">
        <title>Genomic Encyclopedia of Archaeal and Bacterial Type Strains, Phase II (KMG-II): from individual species to whole genera.</title>
        <authorList>
            <person name="Goeker M."/>
        </authorList>
    </citation>
    <scope>NUCLEOTIDE SEQUENCE [LARGE SCALE GENOMIC DNA]</scope>
    <source>
        <strain evidence="4 5">DSM 45184</strain>
    </source>
</reference>
<dbReference type="OrthoDB" id="3298466at2"/>
<gene>
    <name evidence="4" type="ORF">BC793_108229</name>
</gene>
<name>A0A316FE17_9ACTN</name>
<dbReference type="AlphaFoldDB" id="A0A316FE17"/>
<feature type="chain" id="PRO_5038601487" evidence="3">
    <location>
        <begin position="19"/>
        <end position="294"/>
    </location>
</feature>
<feature type="transmembrane region" description="Helical" evidence="2">
    <location>
        <begin position="148"/>
        <end position="168"/>
    </location>
</feature>
<evidence type="ECO:0000313" key="4">
    <source>
        <dbReference type="EMBL" id="PWK47114.1"/>
    </source>
</evidence>
<dbReference type="RefSeq" id="WP_146246358.1">
    <property type="nucleotide sequence ID" value="NZ_BONA01000049.1"/>
</dbReference>
<dbReference type="PROSITE" id="PS51257">
    <property type="entry name" value="PROKAR_LIPOPROTEIN"/>
    <property type="match status" value="1"/>
</dbReference>
<feature type="signal peptide" evidence="3">
    <location>
        <begin position="1"/>
        <end position="18"/>
    </location>
</feature>
<dbReference type="Proteomes" id="UP000245697">
    <property type="component" value="Unassembled WGS sequence"/>
</dbReference>
<feature type="compositionally biased region" description="Basic and acidic residues" evidence="1">
    <location>
        <begin position="48"/>
        <end position="99"/>
    </location>
</feature>
<evidence type="ECO:0000256" key="1">
    <source>
        <dbReference type="SAM" id="MobiDB-lite"/>
    </source>
</evidence>
<feature type="region of interest" description="Disordered" evidence="1">
    <location>
        <begin position="20"/>
        <end position="107"/>
    </location>
</feature>
<protein>
    <submittedName>
        <fullName evidence="4">Uncharacterized protein</fullName>
    </submittedName>
</protein>
<keyword evidence="2" id="KW-1133">Transmembrane helix</keyword>
<sequence>MRRLLPVGVVLCLLGVAACTGEGDVGSLPSTRPSVEATADRTVPARTTEPEPTRTTAKPDEPEPAKTTGKTRDPEPTRTKEPEPTKTKEPEPEPTKTTEKPQPADTRTVEVTVTKVPAATVTTATTPASEPSSAAVVTVAEEDGSGGFFGWFLLFLLFAGLAAAVLIARSRRTSTWDAEAGALSAETRTITESRLLSVLGTGEAERRGVAWPPVRDDLTGLSVRWGALGAQNIDGARQARARELAVLLRDLAVAVDAENEALATGREWRLLRPQVEQILDTIEAAMTPAEAPLR</sequence>
<accession>A0A316FE17</accession>
<keyword evidence="2" id="KW-0472">Membrane</keyword>
<evidence type="ECO:0000256" key="3">
    <source>
        <dbReference type="SAM" id="SignalP"/>
    </source>
</evidence>
<organism evidence="4 5">
    <name type="scientific">Actinoplanes xinjiangensis</name>
    <dbReference type="NCBI Taxonomy" id="512350"/>
    <lineage>
        <taxon>Bacteria</taxon>
        <taxon>Bacillati</taxon>
        <taxon>Actinomycetota</taxon>
        <taxon>Actinomycetes</taxon>
        <taxon>Micromonosporales</taxon>
        <taxon>Micromonosporaceae</taxon>
        <taxon>Actinoplanes</taxon>
    </lineage>
</organism>
<keyword evidence="3" id="KW-0732">Signal</keyword>
<comment type="caution">
    <text evidence="4">The sequence shown here is derived from an EMBL/GenBank/DDBJ whole genome shotgun (WGS) entry which is preliminary data.</text>
</comment>